<name>A0A2N0Z1C0_9BACI</name>
<keyword evidence="3" id="KW-0503">Monooxygenase</keyword>
<evidence type="ECO:0000313" key="3">
    <source>
        <dbReference type="EMBL" id="PKG23312.1"/>
    </source>
</evidence>
<keyword evidence="4" id="KW-1185">Reference proteome</keyword>
<evidence type="ECO:0000256" key="1">
    <source>
        <dbReference type="ARBA" id="ARBA00007789"/>
    </source>
</evidence>
<protein>
    <submittedName>
        <fullName evidence="3">Alkane 1-monooxygenase</fullName>
    </submittedName>
</protein>
<comment type="similarity">
    <text evidence="1">To bacterial alkanal monooxygenase alpha and beta chains.</text>
</comment>
<dbReference type="InterPro" id="IPR036661">
    <property type="entry name" value="Luciferase-like_sf"/>
</dbReference>
<dbReference type="Pfam" id="PF00296">
    <property type="entry name" value="Bac_luciferase"/>
    <property type="match status" value="1"/>
</dbReference>
<dbReference type="SUPFAM" id="SSF51679">
    <property type="entry name" value="Bacterial luciferase-like"/>
    <property type="match status" value="1"/>
</dbReference>
<proteinExistence type="predicted"/>
<sequence length="338" mass="37648">MSYKIGLLDQSPIYEGDTAFDSLQETINLAQQAEKWGYTRFWVSEHHHTKDLAGSSPEVLISYLLAKTQSIRIGSGGVMLQHYSPYKVAENFHVLSSLAPGRVDLGIGKAPGGLPLSTKALQYGTINDGKDFEERLSFLHSLLENKIDELHDLAGVQATPEPPEKTENYLLGASEKSAEIAAKFGWNFVFARFINSDDDALEKAASVYKKEWPTGRFIVSVATVAADTQEEAERLAGDQKIYKVHLESGRSVTVQSLKQAEVFGKQSGESYEVTVHDTNIIAGTAAFVHKELTQLHNQYSIDEFILHTPLKEKAGRIHSFYLLRPTNVEQERNEEYVS</sequence>
<dbReference type="GO" id="GO:0004497">
    <property type="term" value="F:monooxygenase activity"/>
    <property type="evidence" value="ECO:0007669"/>
    <property type="project" value="UniProtKB-KW"/>
</dbReference>
<dbReference type="InterPro" id="IPR050766">
    <property type="entry name" value="Bact_Lucif_Oxidored"/>
</dbReference>
<organism evidence="3 4">
    <name type="scientific">Niallia nealsonii</name>
    <dbReference type="NCBI Taxonomy" id="115979"/>
    <lineage>
        <taxon>Bacteria</taxon>
        <taxon>Bacillati</taxon>
        <taxon>Bacillota</taxon>
        <taxon>Bacilli</taxon>
        <taxon>Bacillales</taxon>
        <taxon>Bacillaceae</taxon>
        <taxon>Niallia</taxon>
    </lineage>
</organism>
<dbReference type="PANTHER" id="PTHR30137">
    <property type="entry name" value="LUCIFERASE-LIKE MONOOXYGENASE"/>
    <property type="match status" value="1"/>
</dbReference>
<dbReference type="OrthoDB" id="9780518at2"/>
<feature type="domain" description="Luciferase-like" evidence="2">
    <location>
        <begin position="18"/>
        <end position="249"/>
    </location>
</feature>
<evidence type="ECO:0000313" key="4">
    <source>
        <dbReference type="Proteomes" id="UP000233375"/>
    </source>
</evidence>
<dbReference type="PANTHER" id="PTHR30137:SF19">
    <property type="entry name" value="LUCIFERASE-LIKE MONOOXYGENASE"/>
    <property type="match status" value="1"/>
</dbReference>
<accession>A0A2N0Z1C0</accession>
<evidence type="ECO:0000259" key="2">
    <source>
        <dbReference type="Pfam" id="PF00296"/>
    </source>
</evidence>
<keyword evidence="3" id="KW-0560">Oxidoreductase</keyword>
<reference evidence="3 4" key="1">
    <citation type="journal article" date="2003" name="Int. J. Syst. Evol. Microbiol.">
        <title>Bacillus nealsonii sp. nov., isolated from a spacecraft-assembly facility, whose spores are gamma-radiation resistant.</title>
        <authorList>
            <person name="Venkateswaran K."/>
            <person name="Kempf M."/>
            <person name="Chen F."/>
            <person name="Satomi M."/>
            <person name="Nicholson W."/>
            <person name="Kern R."/>
        </authorList>
    </citation>
    <scope>NUCLEOTIDE SEQUENCE [LARGE SCALE GENOMIC DNA]</scope>
    <source>
        <strain evidence="3 4">FO-92</strain>
    </source>
</reference>
<dbReference type="Proteomes" id="UP000233375">
    <property type="component" value="Unassembled WGS sequence"/>
</dbReference>
<dbReference type="NCBIfam" id="TIGR03558">
    <property type="entry name" value="oxido_grp_1"/>
    <property type="match status" value="1"/>
</dbReference>
<dbReference type="InterPro" id="IPR011251">
    <property type="entry name" value="Luciferase-like_dom"/>
</dbReference>
<dbReference type="InterPro" id="IPR019949">
    <property type="entry name" value="CmoO-like"/>
</dbReference>
<dbReference type="AlphaFoldDB" id="A0A2N0Z1C0"/>
<dbReference type="Gene3D" id="3.20.20.30">
    <property type="entry name" value="Luciferase-like domain"/>
    <property type="match status" value="1"/>
</dbReference>
<gene>
    <name evidence="3" type="ORF">CWS01_12750</name>
</gene>
<dbReference type="EMBL" id="PISE01000026">
    <property type="protein sequence ID" value="PKG23312.1"/>
    <property type="molecule type" value="Genomic_DNA"/>
</dbReference>
<dbReference type="GO" id="GO:0016705">
    <property type="term" value="F:oxidoreductase activity, acting on paired donors, with incorporation or reduction of molecular oxygen"/>
    <property type="evidence" value="ECO:0007669"/>
    <property type="project" value="InterPro"/>
</dbReference>
<dbReference type="GO" id="GO:0005829">
    <property type="term" value="C:cytosol"/>
    <property type="evidence" value="ECO:0007669"/>
    <property type="project" value="TreeGrafter"/>
</dbReference>
<dbReference type="RefSeq" id="WP_101177585.1">
    <property type="nucleotide sequence ID" value="NZ_PISE01000026.1"/>
</dbReference>
<comment type="caution">
    <text evidence="3">The sequence shown here is derived from an EMBL/GenBank/DDBJ whole genome shotgun (WGS) entry which is preliminary data.</text>
</comment>